<dbReference type="CDD" id="cd01647">
    <property type="entry name" value="RT_LTR"/>
    <property type="match status" value="1"/>
</dbReference>
<dbReference type="VEuPathDB" id="CryptoDB:Cvel_10831"/>
<evidence type="ECO:0000256" key="6">
    <source>
        <dbReference type="ARBA" id="ARBA00022801"/>
    </source>
</evidence>
<dbReference type="Gene3D" id="3.30.70.270">
    <property type="match status" value="2"/>
</dbReference>
<dbReference type="PANTHER" id="PTHR37984">
    <property type="entry name" value="PROTEIN CBG26694"/>
    <property type="match status" value="1"/>
</dbReference>
<dbReference type="GO" id="GO:0008233">
    <property type="term" value="F:peptidase activity"/>
    <property type="evidence" value="ECO:0007669"/>
    <property type="project" value="UniProtKB-KW"/>
</dbReference>
<evidence type="ECO:0000256" key="8">
    <source>
        <dbReference type="ARBA" id="ARBA00023268"/>
    </source>
</evidence>
<dbReference type="Pfam" id="PF17919">
    <property type="entry name" value="RT_RNaseH_2"/>
    <property type="match status" value="1"/>
</dbReference>
<feature type="domain" description="Reverse transcriptase" evidence="9">
    <location>
        <begin position="28"/>
        <end position="207"/>
    </location>
</feature>
<keyword evidence="4" id="KW-0540">Nuclease</keyword>
<evidence type="ECO:0000256" key="5">
    <source>
        <dbReference type="ARBA" id="ARBA00022759"/>
    </source>
</evidence>
<evidence type="ECO:0000256" key="4">
    <source>
        <dbReference type="ARBA" id="ARBA00022722"/>
    </source>
</evidence>
<keyword evidence="3" id="KW-0548">Nucleotidyltransferase</keyword>
<evidence type="ECO:0000256" key="3">
    <source>
        <dbReference type="ARBA" id="ARBA00022695"/>
    </source>
</evidence>
<dbReference type="Gene3D" id="3.10.10.10">
    <property type="entry name" value="HIV Type 1 Reverse Transcriptase, subunit A, domain 1"/>
    <property type="match status" value="1"/>
</dbReference>
<dbReference type="AlphaFoldDB" id="A0A0G4I4A4"/>
<evidence type="ECO:0000256" key="7">
    <source>
        <dbReference type="ARBA" id="ARBA00022918"/>
    </source>
</evidence>
<keyword evidence="5" id="KW-0255">Endonuclease</keyword>
<name>A0A0G4I4A4_9ALVE</name>
<dbReference type="PANTHER" id="PTHR37984:SF5">
    <property type="entry name" value="PROTEIN NYNRIN-LIKE"/>
    <property type="match status" value="1"/>
</dbReference>
<reference evidence="10" key="1">
    <citation type="submission" date="2014-11" db="EMBL/GenBank/DDBJ databases">
        <authorList>
            <person name="Otto D Thomas"/>
            <person name="Naeem Raeece"/>
        </authorList>
    </citation>
    <scope>NUCLEOTIDE SEQUENCE</scope>
</reference>
<dbReference type="GO" id="GO:0004519">
    <property type="term" value="F:endonuclease activity"/>
    <property type="evidence" value="ECO:0007669"/>
    <property type="project" value="UniProtKB-KW"/>
</dbReference>
<dbReference type="InterPro" id="IPR000477">
    <property type="entry name" value="RT_dom"/>
</dbReference>
<dbReference type="PhylomeDB" id="A0A0G4I4A4"/>
<protein>
    <recommendedName>
        <fullName evidence="9">Reverse transcriptase domain-containing protein</fullName>
    </recommendedName>
</protein>
<keyword evidence="8" id="KW-0511">Multifunctional enzyme</keyword>
<dbReference type="FunFam" id="3.10.10.10:FF:000007">
    <property type="entry name" value="Retrovirus-related Pol polyprotein from transposon 17.6-like Protein"/>
    <property type="match status" value="1"/>
</dbReference>
<keyword evidence="2" id="KW-0808">Transferase</keyword>
<dbReference type="InterPro" id="IPR050951">
    <property type="entry name" value="Retrovirus_Pol_polyprotein"/>
</dbReference>
<dbReference type="GO" id="GO:0006508">
    <property type="term" value="P:proteolysis"/>
    <property type="evidence" value="ECO:0007669"/>
    <property type="project" value="UniProtKB-KW"/>
</dbReference>
<keyword evidence="7" id="KW-0695">RNA-directed DNA polymerase</keyword>
<keyword evidence="1" id="KW-0645">Protease</keyword>
<organism evidence="10">
    <name type="scientific">Chromera velia CCMP2878</name>
    <dbReference type="NCBI Taxonomy" id="1169474"/>
    <lineage>
        <taxon>Eukaryota</taxon>
        <taxon>Sar</taxon>
        <taxon>Alveolata</taxon>
        <taxon>Colpodellida</taxon>
        <taxon>Chromeraceae</taxon>
        <taxon>Chromera</taxon>
    </lineage>
</organism>
<evidence type="ECO:0000256" key="2">
    <source>
        <dbReference type="ARBA" id="ARBA00022679"/>
    </source>
</evidence>
<evidence type="ECO:0000313" key="10">
    <source>
        <dbReference type="EMBL" id="CEM51752.1"/>
    </source>
</evidence>
<sequence>MSVPIHWSQDRVPYHQRKQVKKEIDAMEEAGIIQPSRSPWAAPVVLMKKPDGSTRFCLDFRRLNEVTKRDLFPLPRIQETLKKLVGSSVFSALDYTSGFHQLLLKPEDREKTAFVTPFGLYEFLRMPFGLVNAPSEFQRAMTLVLAALPCEIAMVYIDDIIVFSRSHTEHLRDLREVFQLVRAAGLKLRLEKAQIGKREVEYLGHSVSARGTRPSKKNTEKIRKCPTLTDRPSLRTFVYLCNYYRGFVQKFAQIAHPLTELLKTHDKDKKPIPFQWTTAADEAFQDLRRRLTEPPIMTFPDMRSPFIVKPDASQVSIGGVSCAEHSVDTGAPFCRHCNLPIDGSIPIRSGLEASIAGVEVGGISPLAATVPFLDKVKAALPSDPFVSDLFRYLLGYLQEGTLPVKMSRRKNVIAQEDSFDVKDGLLYRYEKGGAEQLYIPPALKDTVLTMHHDHPMGGYPAVKRLFQ</sequence>
<evidence type="ECO:0000256" key="1">
    <source>
        <dbReference type="ARBA" id="ARBA00022670"/>
    </source>
</evidence>
<proteinExistence type="predicted"/>
<dbReference type="InterPro" id="IPR041577">
    <property type="entry name" value="RT_RNaseH_2"/>
</dbReference>
<dbReference type="InterPro" id="IPR043502">
    <property type="entry name" value="DNA/RNA_pol_sf"/>
</dbReference>
<accession>A0A0G4I4A4</accession>
<dbReference type="Pfam" id="PF00078">
    <property type="entry name" value="RVT_1"/>
    <property type="match status" value="1"/>
</dbReference>
<evidence type="ECO:0000259" key="9">
    <source>
        <dbReference type="PROSITE" id="PS50878"/>
    </source>
</evidence>
<dbReference type="SUPFAM" id="SSF56672">
    <property type="entry name" value="DNA/RNA polymerases"/>
    <property type="match status" value="1"/>
</dbReference>
<keyword evidence="6" id="KW-0378">Hydrolase</keyword>
<dbReference type="InterPro" id="IPR043128">
    <property type="entry name" value="Rev_trsase/Diguanyl_cyclase"/>
</dbReference>
<dbReference type="EMBL" id="CDMZ01005036">
    <property type="protein sequence ID" value="CEM51752.1"/>
    <property type="molecule type" value="Genomic_DNA"/>
</dbReference>
<dbReference type="GO" id="GO:0003964">
    <property type="term" value="F:RNA-directed DNA polymerase activity"/>
    <property type="evidence" value="ECO:0007669"/>
    <property type="project" value="UniProtKB-KW"/>
</dbReference>
<dbReference type="PROSITE" id="PS50878">
    <property type="entry name" value="RT_POL"/>
    <property type="match status" value="1"/>
</dbReference>
<dbReference type="FunFam" id="3.30.70.270:FF:000020">
    <property type="entry name" value="Transposon Tf2-6 polyprotein-like Protein"/>
    <property type="match status" value="1"/>
</dbReference>
<gene>
    <name evidence="10" type="ORF">Cvel_10831</name>
</gene>